<gene>
    <name evidence="14" type="ORF">COCON_G00189860</name>
</gene>
<evidence type="ECO:0000256" key="3">
    <source>
        <dbReference type="ARBA" id="ARBA00022692"/>
    </source>
</evidence>
<dbReference type="InterPro" id="IPR000276">
    <property type="entry name" value="GPCR_Rhodpsn"/>
</dbReference>
<evidence type="ECO:0000256" key="9">
    <source>
        <dbReference type="ARBA" id="ARBA00023180"/>
    </source>
</evidence>
<dbReference type="PRINTS" id="PR01735">
    <property type="entry name" value="P2Y13PRNCPTR"/>
</dbReference>
<keyword evidence="15" id="KW-1185">Reference proteome</keyword>
<keyword evidence="6 12" id="KW-0472">Membrane</keyword>
<dbReference type="AlphaFoldDB" id="A0A9Q1HRU9"/>
<evidence type="ECO:0000256" key="12">
    <source>
        <dbReference type="SAM" id="Phobius"/>
    </source>
</evidence>
<feature type="transmembrane region" description="Helical" evidence="12">
    <location>
        <begin position="295"/>
        <end position="312"/>
    </location>
</feature>
<keyword evidence="4 12" id="KW-1133">Transmembrane helix</keyword>
<dbReference type="PROSITE" id="PS50262">
    <property type="entry name" value="G_PROTEIN_RECEP_F1_2"/>
    <property type="match status" value="1"/>
</dbReference>
<dbReference type="EMBL" id="JAFJMO010000014">
    <property type="protein sequence ID" value="KAJ8256834.1"/>
    <property type="molecule type" value="Genomic_DNA"/>
</dbReference>
<dbReference type="PANTHER" id="PTHR24233:SF10">
    <property type="entry name" value="P2Y PURINOCEPTOR 13"/>
    <property type="match status" value="1"/>
</dbReference>
<dbReference type="InterPro" id="IPR008109">
    <property type="entry name" value="P2Y13_rcpt"/>
</dbReference>
<dbReference type="Proteomes" id="UP001152803">
    <property type="component" value="Unassembled WGS sequence"/>
</dbReference>
<dbReference type="Gene3D" id="1.20.1070.10">
    <property type="entry name" value="Rhodopsin 7-helix transmembrane proteins"/>
    <property type="match status" value="1"/>
</dbReference>
<feature type="transmembrane region" description="Helical" evidence="12">
    <location>
        <begin position="253"/>
        <end position="274"/>
    </location>
</feature>
<evidence type="ECO:0000256" key="4">
    <source>
        <dbReference type="ARBA" id="ARBA00022989"/>
    </source>
</evidence>
<feature type="transmembrane region" description="Helical" evidence="12">
    <location>
        <begin position="340"/>
        <end position="362"/>
    </location>
</feature>
<accession>A0A9Q1HRU9</accession>
<keyword evidence="3 11" id="KW-0812">Transmembrane</keyword>
<organism evidence="14 15">
    <name type="scientific">Conger conger</name>
    <name type="common">Conger eel</name>
    <name type="synonym">Muraena conger</name>
    <dbReference type="NCBI Taxonomy" id="82655"/>
    <lineage>
        <taxon>Eukaryota</taxon>
        <taxon>Metazoa</taxon>
        <taxon>Chordata</taxon>
        <taxon>Craniata</taxon>
        <taxon>Vertebrata</taxon>
        <taxon>Euteleostomi</taxon>
        <taxon>Actinopterygii</taxon>
        <taxon>Neopterygii</taxon>
        <taxon>Teleostei</taxon>
        <taxon>Anguilliformes</taxon>
        <taxon>Congridae</taxon>
        <taxon>Conger</taxon>
    </lineage>
</organism>
<comment type="caution">
    <text evidence="14">The sequence shown here is derived from an EMBL/GenBank/DDBJ whole genome shotgun (WGS) entry which is preliminary data.</text>
</comment>
<evidence type="ECO:0000256" key="10">
    <source>
        <dbReference type="ARBA" id="ARBA00023224"/>
    </source>
</evidence>
<dbReference type="FunFam" id="1.20.1070.10:FF:000049">
    <property type="entry name" value="G-protein coupled receptor 87"/>
    <property type="match status" value="1"/>
</dbReference>
<keyword evidence="8 11" id="KW-0675">Receptor</keyword>
<feature type="transmembrane region" description="Helical" evidence="12">
    <location>
        <begin position="115"/>
        <end position="136"/>
    </location>
</feature>
<proteinExistence type="inferred from homology"/>
<dbReference type="SUPFAM" id="SSF81321">
    <property type="entry name" value="Family A G protein-coupled receptor-like"/>
    <property type="match status" value="1"/>
</dbReference>
<feature type="domain" description="G-protein coupled receptors family 1 profile" evidence="13">
    <location>
        <begin position="99"/>
        <end position="355"/>
    </location>
</feature>
<evidence type="ECO:0000256" key="6">
    <source>
        <dbReference type="ARBA" id="ARBA00023136"/>
    </source>
</evidence>
<dbReference type="PRINTS" id="PR01157">
    <property type="entry name" value="P2YPURNOCPTR"/>
</dbReference>
<evidence type="ECO:0000259" key="13">
    <source>
        <dbReference type="PROSITE" id="PS50262"/>
    </source>
</evidence>
<evidence type="ECO:0000256" key="2">
    <source>
        <dbReference type="ARBA" id="ARBA00022475"/>
    </source>
</evidence>
<evidence type="ECO:0000313" key="14">
    <source>
        <dbReference type="EMBL" id="KAJ8256834.1"/>
    </source>
</evidence>
<keyword evidence="9" id="KW-0325">Glycoprotein</keyword>
<evidence type="ECO:0000256" key="5">
    <source>
        <dbReference type="ARBA" id="ARBA00023040"/>
    </source>
</evidence>
<keyword evidence="7" id="KW-1015">Disulfide bond</keyword>
<name>A0A9Q1HRU9_CONCO</name>
<dbReference type="Pfam" id="PF00001">
    <property type="entry name" value="7tm_1"/>
    <property type="match status" value="1"/>
</dbReference>
<evidence type="ECO:0000256" key="11">
    <source>
        <dbReference type="RuleBase" id="RU000688"/>
    </source>
</evidence>
<keyword evidence="10 11" id="KW-0807">Transducer</keyword>
<dbReference type="PRINTS" id="PR00237">
    <property type="entry name" value="GPCRRHODOPSN"/>
</dbReference>
<sequence length="411" mass="47173">MHFHIHTISSNVYQNKDRTTELDLVQAKEAEKEYNIPYSTHRFGVLYTVTKPELEQHHRVMASMNVSQGNSSKCDFDKSVTSVVFPCLYSLLFLAALVLNLLAAWIFFQIPSTSTFLVYLKNVVAADLLMTFTVLVKVLNDLGVGSWRLRAFYCRYSAVLFYATMYISILLLGLISLDRYLKIVHPLGKSVLQKVGFGQGLSAAVWVVMFSLALPNTVLSNKEPIQSSKLNCMDMKNKAGLEWHEGFNYFCQVLFWCTLVLMVFCYTFISRKVYESIQASHSSSSTRTRQTKAKVFIVVVVFFICFAPFHFVRVPYTLTQTRNANSCWVKYQLYIAKKTALWLCATNICLDPLIYIFLCRMFRRKLTATLRRKPLPLGSAEYRTETSTRLEMSSVVHNKHIATEVERNIND</sequence>
<reference evidence="14" key="1">
    <citation type="journal article" date="2023" name="Science">
        <title>Genome structures resolve the early diversification of teleost fishes.</title>
        <authorList>
            <person name="Parey E."/>
            <person name="Louis A."/>
            <person name="Montfort J."/>
            <person name="Bouchez O."/>
            <person name="Roques C."/>
            <person name="Iampietro C."/>
            <person name="Lluch J."/>
            <person name="Castinel A."/>
            <person name="Donnadieu C."/>
            <person name="Desvignes T."/>
            <person name="Floi Bucao C."/>
            <person name="Jouanno E."/>
            <person name="Wen M."/>
            <person name="Mejri S."/>
            <person name="Dirks R."/>
            <person name="Jansen H."/>
            <person name="Henkel C."/>
            <person name="Chen W.J."/>
            <person name="Zahm M."/>
            <person name="Cabau C."/>
            <person name="Klopp C."/>
            <person name="Thompson A.W."/>
            <person name="Robinson-Rechavi M."/>
            <person name="Braasch I."/>
            <person name="Lecointre G."/>
            <person name="Bobe J."/>
            <person name="Postlethwait J.H."/>
            <person name="Berthelot C."/>
            <person name="Roest Crollius H."/>
            <person name="Guiguen Y."/>
        </authorList>
    </citation>
    <scope>NUCLEOTIDE SEQUENCE</scope>
    <source>
        <strain evidence="14">Concon-B</strain>
    </source>
</reference>
<evidence type="ECO:0000256" key="8">
    <source>
        <dbReference type="ARBA" id="ARBA00023170"/>
    </source>
</evidence>
<comment type="similarity">
    <text evidence="11">Belongs to the G-protein coupled receptor 1 family.</text>
</comment>
<evidence type="ECO:0000256" key="7">
    <source>
        <dbReference type="ARBA" id="ARBA00023157"/>
    </source>
</evidence>
<dbReference type="PANTHER" id="PTHR24233">
    <property type="entry name" value="P2Y PURINOCEPTOR-RELATED G-PROTEIN COUPLED RECEPTOR"/>
    <property type="match status" value="1"/>
</dbReference>
<comment type="subcellular location">
    <subcellularLocation>
        <location evidence="1">Cell membrane</location>
        <topology evidence="1">Multi-pass membrane protein</topology>
    </subcellularLocation>
</comment>
<feature type="transmembrane region" description="Helical" evidence="12">
    <location>
        <begin position="88"/>
        <end position="108"/>
    </location>
</feature>
<dbReference type="GO" id="GO:0045028">
    <property type="term" value="F:G protein-coupled purinergic nucleotide receptor activity"/>
    <property type="evidence" value="ECO:0007669"/>
    <property type="project" value="InterPro"/>
</dbReference>
<dbReference type="OrthoDB" id="6163051at2759"/>
<dbReference type="GO" id="GO:0005886">
    <property type="term" value="C:plasma membrane"/>
    <property type="evidence" value="ECO:0007669"/>
    <property type="project" value="UniProtKB-SubCell"/>
</dbReference>
<dbReference type="PROSITE" id="PS00237">
    <property type="entry name" value="G_PROTEIN_RECEP_F1_1"/>
    <property type="match status" value="1"/>
</dbReference>
<feature type="transmembrane region" description="Helical" evidence="12">
    <location>
        <begin position="156"/>
        <end position="175"/>
    </location>
</feature>
<keyword evidence="5 11" id="KW-0297">G-protein coupled receptor</keyword>
<keyword evidence="2" id="KW-1003">Cell membrane</keyword>
<dbReference type="InterPro" id="IPR017452">
    <property type="entry name" value="GPCR_Rhodpsn_7TM"/>
</dbReference>
<evidence type="ECO:0000256" key="1">
    <source>
        <dbReference type="ARBA" id="ARBA00004651"/>
    </source>
</evidence>
<evidence type="ECO:0000313" key="15">
    <source>
        <dbReference type="Proteomes" id="UP001152803"/>
    </source>
</evidence>
<protein>
    <recommendedName>
        <fullName evidence="13">G-protein coupled receptors family 1 profile domain-containing protein</fullName>
    </recommendedName>
</protein>